<protein>
    <submittedName>
        <fullName evidence="2 4">Uncharacterized protein</fullName>
    </submittedName>
</protein>
<keyword evidence="5" id="KW-1185">Reference proteome</keyword>
<sequence>MDPELVQPVEHVNVEGEGKESGGEDNHHYEIDGEHVYAEYRRHASQVENLYPEENDFLPDFMNEVGGTHVPTQGLGVTQIPGEYIEGAQVTGQGGGTIRDAHTQNMTNQPIKGNRKRKRSGGAAKLGGQIETLISQSNKALEIMQSGGFISKQVDGSSNIATAMTVINRMVTKGVLEKGGELWCFATCLIENETRREIFLNMGDDDDSRKSWITYLHSKKNEC</sequence>
<dbReference type="EMBL" id="PSQE01000004">
    <property type="protein sequence ID" value="RHN58890.1"/>
    <property type="molecule type" value="Genomic_DNA"/>
</dbReference>
<evidence type="ECO:0000313" key="2">
    <source>
        <dbReference type="EMBL" id="KEH28912.1"/>
    </source>
</evidence>
<evidence type="ECO:0000256" key="1">
    <source>
        <dbReference type="SAM" id="MobiDB-lite"/>
    </source>
</evidence>
<dbReference type="AlphaFoldDB" id="A0A072UGX5"/>
<dbReference type="Proteomes" id="UP000265566">
    <property type="component" value="Chromosome 4"/>
</dbReference>
<evidence type="ECO:0000313" key="3">
    <source>
        <dbReference type="EMBL" id="RHN58890.1"/>
    </source>
</evidence>
<reference evidence="4" key="3">
    <citation type="submission" date="2015-04" db="UniProtKB">
        <authorList>
            <consortium name="EnsemblPlants"/>
        </authorList>
    </citation>
    <scope>IDENTIFICATION</scope>
    <source>
        <strain evidence="4">cv. Jemalong A17</strain>
    </source>
</reference>
<dbReference type="EMBL" id="CM001220">
    <property type="protein sequence ID" value="KEH28912.1"/>
    <property type="molecule type" value="Genomic_DNA"/>
</dbReference>
<organism evidence="2 5">
    <name type="scientific">Medicago truncatula</name>
    <name type="common">Barrel medic</name>
    <name type="synonym">Medicago tribuloides</name>
    <dbReference type="NCBI Taxonomy" id="3880"/>
    <lineage>
        <taxon>Eukaryota</taxon>
        <taxon>Viridiplantae</taxon>
        <taxon>Streptophyta</taxon>
        <taxon>Embryophyta</taxon>
        <taxon>Tracheophyta</taxon>
        <taxon>Spermatophyta</taxon>
        <taxon>Magnoliopsida</taxon>
        <taxon>eudicotyledons</taxon>
        <taxon>Gunneridae</taxon>
        <taxon>Pentapetalae</taxon>
        <taxon>rosids</taxon>
        <taxon>fabids</taxon>
        <taxon>Fabales</taxon>
        <taxon>Fabaceae</taxon>
        <taxon>Papilionoideae</taxon>
        <taxon>50 kb inversion clade</taxon>
        <taxon>NPAAA clade</taxon>
        <taxon>Hologalegina</taxon>
        <taxon>IRL clade</taxon>
        <taxon>Trifolieae</taxon>
        <taxon>Medicago</taxon>
    </lineage>
</organism>
<dbReference type="EnsemblPlants" id="KEH28912">
    <property type="protein sequence ID" value="KEH28912"/>
    <property type="gene ID" value="MTR_4g017485"/>
</dbReference>
<reference evidence="2 5" key="1">
    <citation type="journal article" date="2011" name="Nature">
        <title>The Medicago genome provides insight into the evolution of rhizobial symbioses.</title>
        <authorList>
            <person name="Young N.D."/>
            <person name="Debelle F."/>
            <person name="Oldroyd G.E."/>
            <person name="Geurts R."/>
            <person name="Cannon S.B."/>
            <person name="Udvardi M.K."/>
            <person name="Benedito V.A."/>
            <person name="Mayer K.F."/>
            <person name="Gouzy J."/>
            <person name="Schoof H."/>
            <person name="Van de Peer Y."/>
            <person name="Proost S."/>
            <person name="Cook D.R."/>
            <person name="Meyers B.C."/>
            <person name="Spannagl M."/>
            <person name="Cheung F."/>
            <person name="De Mita S."/>
            <person name="Krishnakumar V."/>
            <person name="Gundlach H."/>
            <person name="Zhou S."/>
            <person name="Mudge J."/>
            <person name="Bharti A.K."/>
            <person name="Murray J.D."/>
            <person name="Naoumkina M.A."/>
            <person name="Rosen B."/>
            <person name="Silverstein K.A."/>
            <person name="Tang H."/>
            <person name="Rombauts S."/>
            <person name="Zhao P.X."/>
            <person name="Zhou P."/>
            <person name="Barbe V."/>
            <person name="Bardou P."/>
            <person name="Bechner M."/>
            <person name="Bellec A."/>
            <person name="Berger A."/>
            <person name="Berges H."/>
            <person name="Bidwell S."/>
            <person name="Bisseling T."/>
            <person name="Choisne N."/>
            <person name="Couloux A."/>
            <person name="Denny R."/>
            <person name="Deshpande S."/>
            <person name="Dai X."/>
            <person name="Doyle J.J."/>
            <person name="Dudez A.M."/>
            <person name="Farmer A.D."/>
            <person name="Fouteau S."/>
            <person name="Franken C."/>
            <person name="Gibelin C."/>
            <person name="Gish J."/>
            <person name="Goldstein S."/>
            <person name="Gonzalez A.J."/>
            <person name="Green P.J."/>
            <person name="Hallab A."/>
            <person name="Hartog M."/>
            <person name="Hua A."/>
            <person name="Humphray S.J."/>
            <person name="Jeong D.H."/>
            <person name="Jing Y."/>
            <person name="Jocker A."/>
            <person name="Kenton S.M."/>
            <person name="Kim D.J."/>
            <person name="Klee K."/>
            <person name="Lai H."/>
            <person name="Lang C."/>
            <person name="Lin S."/>
            <person name="Macmil S.L."/>
            <person name="Magdelenat G."/>
            <person name="Matthews L."/>
            <person name="McCorrison J."/>
            <person name="Monaghan E.L."/>
            <person name="Mun J.H."/>
            <person name="Najar F.Z."/>
            <person name="Nicholson C."/>
            <person name="Noirot C."/>
            <person name="O'Bleness M."/>
            <person name="Paule C.R."/>
            <person name="Poulain J."/>
            <person name="Prion F."/>
            <person name="Qin B."/>
            <person name="Qu C."/>
            <person name="Retzel E.F."/>
            <person name="Riddle C."/>
            <person name="Sallet E."/>
            <person name="Samain S."/>
            <person name="Samson N."/>
            <person name="Sanders I."/>
            <person name="Saurat O."/>
            <person name="Scarpelli C."/>
            <person name="Schiex T."/>
            <person name="Segurens B."/>
            <person name="Severin A.J."/>
            <person name="Sherrier D.J."/>
            <person name="Shi R."/>
            <person name="Sims S."/>
            <person name="Singer S.R."/>
            <person name="Sinharoy S."/>
            <person name="Sterck L."/>
            <person name="Viollet A."/>
            <person name="Wang B.B."/>
            <person name="Wang K."/>
            <person name="Wang M."/>
            <person name="Wang X."/>
            <person name="Warfsmann J."/>
            <person name="Weissenbach J."/>
            <person name="White D.D."/>
            <person name="White J.D."/>
            <person name="Wiley G.B."/>
            <person name="Wincker P."/>
            <person name="Xing Y."/>
            <person name="Yang L."/>
            <person name="Yao Z."/>
            <person name="Ying F."/>
            <person name="Zhai J."/>
            <person name="Zhou L."/>
            <person name="Zuber A."/>
            <person name="Denarie J."/>
            <person name="Dixon R.A."/>
            <person name="May G.D."/>
            <person name="Schwartz D.C."/>
            <person name="Rogers J."/>
            <person name="Quetier F."/>
            <person name="Town C.D."/>
            <person name="Roe B.A."/>
        </authorList>
    </citation>
    <scope>NUCLEOTIDE SEQUENCE [LARGE SCALE GENOMIC DNA]</scope>
    <source>
        <strain evidence="2">A17</strain>
        <strain evidence="4 5">cv. Jemalong A17</strain>
    </source>
</reference>
<proteinExistence type="predicted"/>
<feature type="compositionally biased region" description="Basic and acidic residues" evidence="1">
    <location>
        <begin position="12"/>
        <end position="28"/>
    </location>
</feature>
<dbReference type="Proteomes" id="UP000002051">
    <property type="component" value="Chromosome 4"/>
</dbReference>
<gene>
    <name evidence="4" type="primary">25491470</name>
    <name evidence="2" type="ordered locus">MTR_4g017485</name>
    <name evidence="3" type="ORF">MtrunA17_Chr4g0007281</name>
</gene>
<dbReference type="HOGENOM" id="CLU_1241729_0_0_1"/>
<accession>A0A072UGX5</accession>
<feature type="region of interest" description="Disordered" evidence="1">
    <location>
        <begin position="1"/>
        <end position="28"/>
    </location>
</feature>
<evidence type="ECO:0000313" key="4">
    <source>
        <dbReference type="EnsemblPlants" id="KEH28912"/>
    </source>
</evidence>
<evidence type="ECO:0000313" key="5">
    <source>
        <dbReference type="Proteomes" id="UP000002051"/>
    </source>
</evidence>
<name>A0A072UGX5_MEDTR</name>
<reference evidence="2 5" key="2">
    <citation type="journal article" date="2014" name="BMC Genomics">
        <title>An improved genome release (version Mt4.0) for the model legume Medicago truncatula.</title>
        <authorList>
            <person name="Tang H."/>
            <person name="Krishnakumar V."/>
            <person name="Bidwell S."/>
            <person name="Rosen B."/>
            <person name="Chan A."/>
            <person name="Zhou S."/>
            <person name="Gentzbittel L."/>
            <person name="Childs K.L."/>
            <person name="Yandell M."/>
            <person name="Gundlach H."/>
            <person name="Mayer K.F."/>
            <person name="Schwartz D.C."/>
            <person name="Town C.D."/>
        </authorList>
    </citation>
    <scope>GENOME REANNOTATION</scope>
    <source>
        <strain evidence="2">A17</strain>
        <strain evidence="4 5">cv. Jemalong A17</strain>
    </source>
</reference>
<dbReference type="Gramene" id="rna20846">
    <property type="protein sequence ID" value="RHN58890.1"/>
    <property type="gene ID" value="gene20846"/>
</dbReference>
<reference evidence="3" key="4">
    <citation type="journal article" date="2018" name="Nat. Plants">
        <title>Whole-genome landscape of Medicago truncatula symbiotic genes.</title>
        <authorList>
            <person name="Pecrix Y."/>
            <person name="Gamas P."/>
            <person name="Carrere S."/>
        </authorList>
    </citation>
    <scope>NUCLEOTIDE SEQUENCE</scope>
    <source>
        <tissue evidence="3">Leaves</tissue>
    </source>
</reference>